<dbReference type="EC" id="6.2.1.3" evidence="14"/>
<evidence type="ECO:0000256" key="13">
    <source>
        <dbReference type="ARBA" id="ARBA00049139"/>
    </source>
</evidence>
<organism evidence="16 17">
    <name type="scientific">Astatotilapia calliptera</name>
    <name type="common">Eastern happy</name>
    <name type="synonym">Chromis callipterus</name>
    <dbReference type="NCBI Taxonomy" id="8154"/>
    <lineage>
        <taxon>Eukaryota</taxon>
        <taxon>Metazoa</taxon>
        <taxon>Chordata</taxon>
        <taxon>Craniata</taxon>
        <taxon>Vertebrata</taxon>
        <taxon>Euteleostomi</taxon>
        <taxon>Actinopterygii</taxon>
        <taxon>Neopterygii</taxon>
        <taxon>Teleostei</taxon>
        <taxon>Neoteleostei</taxon>
        <taxon>Acanthomorphata</taxon>
        <taxon>Ovalentaria</taxon>
        <taxon>Cichlomorphae</taxon>
        <taxon>Cichliformes</taxon>
        <taxon>Cichlidae</taxon>
        <taxon>African cichlids</taxon>
        <taxon>Pseudocrenilabrinae</taxon>
        <taxon>Haplochromini</taxon>
        <taxon>Astatotilapia</taxon>
    </lineage>
</organism>
<comment type="catalytic activity">
    <reaction evidence="7">
        <text>5-hydroxy-(6E,8Z,11Z,14Z)-eicosatetraenoate + ATP + CoA = 5-hydroxy-(6E,8Z,11Z,14Z)-eicosatetraenoyl-CoA + AMP + diphosphate</text>
        <dbReference type="Rhea" id="RHEA:52108"/>
        <dbReference type="ChEBI" id="CHEBI:30616"/>
        <dbReference type="ChEBI" id="CHEBI:33019"/>
        <dbReference type="ChEBI" id="CHEBI:57287"/>
        <dbReference type="ChEBI" id="CHEBI:65341"/>
        <dbReference type="ChEBI" id="CHEBI:136407"/>
        <dbReference type="ChEBI" id="CHEBI:456215"/>
    </reaction>
    <physiologicalReaction direction="left-to-right" evidence="7">
        <dbReference type="Rhea" id="RHEA:52109"/>
    </physiologicalReaction>
</comment>
<evidence type="ECO:0000256" key="4">
    <source>
        <dbReference type="ARBA" id="ARBA00022832"/>
    </source>
</evidence>
<dbReference type="Proteomes" id="UP000265100">
    <property type="component" value="Chromosome 12"/>
</dbReference>
<evidence type="ECO:0000256" key="12">
    <source>
        <dbReference type="ARBA" id="ARBA00024565"/>
    </source>
</evidence>
<evidence type="ECO:0000256" key="2">
    <source>
        <dbReference type="ARBA" id="ARBA00022598"/>
    </source>
</evidence>
<dbReference type="GO" id="GO:0005524">
    <property type="term" value="F:ATP binding"/>
    <property type="evidence" value="ECO:0007669"/>
    <property type="project" value="UniProtKB-KW"/>
</dbReference>
<dbReference type="InterPro" id="IPR042099">
    <property type="entry name" value="ANL_N_sf"/>
</dbReference>
<comment type="catalytic activity">
    <reaction evidence="9">
        <text>12-hydroxy-(5Z,8Z,10E,14Z)-eicosatetraenoate + ATP + CoA = 12-hydroxy-(5Z,8Z,10E,14Z)-eicosatetraenoyl-CoA + AMP + diphosphate</text>
        <dbReference type="Rhea" id="RHEA:52112"/>
        <dbReference type="ChEBI" id="CHEBI:30616"/>
        <dbReference type="ChEBI" id="CHEBI:33019"/>
        <dbReference type="ChEBI" id="CHEBI:57287"/>
        <dbReference type="ChEBI" id="CHEBI:90718"/>
        <dbReference type="ChEBI" id="CHEBI:136408"/>
        <dbReference type="ChEBI" id="CHEBI:456215"/>
    </reaction>
    <physiologicalReaction direction="left-to-right" evidence="9">
        <dbReference type="Rhea" id="RHEA:52113"/>
    </physiologicalReaction>
</comment>
<comment type="catalytic activity">
    <reaction evidence="11">
        <text>(5Z,8Z,11Z,14Z)-eicosatetraenoate + ATP + CoA = (5Z,8Z,11Z,14Z)-eicosatetraenoyl-CoA + AMP + diphosphate</text>
        <dbReference type="Rhea" id="RHEA:19713"/>
        <dbReference type="ChEBI" id="CHEBI:30616"/>
        <dbReference type="ChEBI" id="CHEBI:32395"/>
        <dbReference type="ChEBI" id="CHEBI:33019"/>
        <dbReference type="ChEBI" id="CHEBI:57287"/>
        <dbReference type="ChEBI" id="CHEBI:57368"/>
        <dbReference type="ChEBI" id="CHEBI:456215"/>
        <dbReference type="EC" id="6.2.1.15"/>
    </reaction>
    <physiologicalReaction direction="left-to-right" evidence="11">
        <dbReference type="Rhea" id="RHEA:19714"/>
    </physiologicalReaction>
</comment>
<dbReference type="CDD" id="cd05927">
    <property type="entry name" value="LC-FACS_euk"/>
    <property type="match status" value="1"/>
</dbReference>
<evidence type="ECO:0000313" key="17">
    <source>
        <dbReference type="Proteomes" id="UP000265100"/>
    </source>
</evidence>
<evidence type="ECO:0000259" key="15">
    <source>
        <dbReference type="Pfam" id="PF00501"/>
    </source>
</evidence>
<feature type="domain" description="AMP-dependent synthetase/ligase" evidence="15">
    <location>
        <begin position="127"/>
        <end position="491"/>
    </location>
</feature>
<accession>A0AAX7TYQ1</accession>
<dbReference type="GO" id="GO:0005783">
    <property type="term" value="C:endoplasmic reticulum"/>
    <property type="evidence" value="ECO:0007669"/>
    <property type="project" value="TreeGrafter"/>
</dbReference>
<evidence type="ECO:0000256" key="6">
    <source>
        <dbReference type="ARBA" id="ARBA00023098"/>
    </source>
</evidence>
<dbReference type="PANTHER" id="PTHR43272">
    <property type="entry name" value="LONG-CHAIN-FATTY-ACID--COA LIGASE"/>
    <property type="match status" value="1"/>
</dbReference>
<dbReference type="InterPro" id="IPR045311">
    <property type="entry name" value="LC-FACS_euk"/>
</dbReference>
<dbReference type="Pfam" id="PF00501">
    <property type="entry name" value="AMP-binding"/>
    <property type="match status" value="1"/>
</dbReference>
<protein>
    <recommendedName>
        <fullName evidence="14">Long-chain-fatty-acid--CoA ligase</fullName>
        <ecNumber evidence="14">6.2.1.3</ecNumber>
    </recommendedName>
</protein>
<evidence type="ECO:0000256" key="10">
    <source>
        <dbReference type="ARBA" id="ARBA00024532"/>
    </source>
</evidence>
<dbReference type="Gene3D" id="3.40.50.12780">
    <property type="entry name" value="N-terminal domain of ligase-like"/>
    <property type="match status" value="1"/>
</dbReference>
<comment type="catalytic activity">
    <reaction evidence="10">
        <text>15-hydroxy-(5Z,8Z,11Z,13E)-eicosatetraenoate + ATP + CoA = 15-hydroxy-(5Z,8Z,11Z,13E)-eicosatetraenoyl-CoA + AMP + diphosphate</text>
        <dbReference type="Rhea" id="RHEA:52116"/>
        <dbReference type="ChEBI" id="CHEBI:30616"/>
        <dbReference type="ChEBI" id="CHEBI:33019"/>
        <dbReference type="ChEBI" id="CHEBI:57287"/>
        <dbReference type="ChEBI" id="CHEBI:78832"/>
        <dbReference type="ChEBI" id="CHEBI:136409"/>
        <dbReference type="ChEBI" id="CHEBI:456215"/>
    </reaction>
    <physiologicalReaction direction="left-to-right" evidence="10">
        <dbReference type="Rhea" id="RHEA:52117"/>
    </physiologicalReaction>
</comment>
<dbReference type="AlphaFoldDB" id="A0AAX7TYQ1"/>
<reference evidence="16" key="3">
    <citation type="submission" date="2025-09" db="UniProtKB">
        <authorList>
            <consortium name="Ensembl"/>
        </authorList>
    </citation>
    <scope>IDENTIFICATION</scope>
</reference>
<proteinExistence type="inferred from homology"/>
<keyword evidence="3 14" id="KW-0547">Nucleotide-binding</keyword>
<reference evidence="16" key="1">
    <citation type="submission" date="2018-05" db="EMBL/GenBank/DDBJ databases">
        <authorList>
            <person name="Datahose"/>
        </authorList>
    </citation>
    <scope>NUCLEOTIDE SEQUENCE</scope>
</reference>
<name>A0AAX7TYQ1_ASTCA</name>
<comment type="catalytic activity">
    <reaction evidence="13">
        <text>hexadecanoate + ATP + CoA = hexadecanoyl-CoA + AMP + diphosphate</text>
        <dbReference type="Rhea" id="RHEA:30751"/>
        <dbReference type="ChEBI" id="CHEBI:7896"/>
        <dbReference type="ChEBI" id="CHEBI:30616"/>
        <dbReference type="ChEBI" id="CHEBI:33019"/>
        <dbReference type="ChEBI" id="CHEBI:57287"/>
        <dbReference type="ChEBI" id="CHEBI:57379"/>
        <dbReference type="ChEBI" id="CHEBI:456215"/>
    </reaction>
    <physiologicalReaction direction="left-to-right" evidence="13">
        <dbReference type="Rhea" id="RHEA:30752"/>
    </physiologicalReaction>
</comment>
<keyword evidence="17" id="KW-1185">Reference proteome</keyword>
<dbReference type="InterPro" id="IPR000873">
    <property type="entry name" value="AMP-dep_synth/lig_dom"/>
</dbReference>
<evidence type="ECO:0000256" key="8">
    <source>
        <dbReference type="ARBA" id="ARBA00024484"/>
    </source>
</evidence>
<dbReference type="InterPro" id="IPR020845">
    <property type="entry name" value="AMP-binding_CS"/>
</dbReference>
<comment type="catalytic activity">
    <reaction evidence="12">
        <text>(E)-hexadec-2-enoate + ATP + CoA = (2E)-hexadecenoyl-CoA + AMP + diphosphate</text>
        <dbReference type="Rhea" id="RHEA:36139"/>
        <dbReference type="ChEBI" id="CHEBI:30616"/>
        <dbReference type="ChEBI" id="CHEBI:33019"/>
        <dbReference type="ChEBI" id="CHEBI:57287"/>
        <dbReference type="ChEBI" id="CHEBI:61526"/>
        <dbReference type="ChEBI" id="CHEBI:72745"/>
        <dbReference type="ChEBI" id="CHEBI:456215"/>
    </reaction>
    <physiologicalReaction direction="left-to-right" evidence="12">
        <dbReference type="Rhea" id="RHEA:36140"/>
    </physiologicalReaction>
</comment>
<comment type="function">
    <text evidence="14">Catalyzes the conversion of long-chain fatty acids to their active form acyl-CoAs for both synthesis of cellular lipids, and degradation via beta-oxidation.</text>
</comment>
<dbReference type="PANTHER" id="PTHR43272:SF36">
    <property type="entry name" value="LONG-CHAIN-FATTY-ACID--COA LIGASE"/>
    <property type="match status" value="1"/>
</dbReference>
<evidence type="ECO:0000256" key="1">
    <source>
        <dbReference type="ARBA" id="ARBA00006432"/>
    </source>
</evidence>
<keyword evidence="6 14" id="KW-0443">Lipid metabolism</keyword>
<evidence type="ECO:0000256" key="3">
    <source>
        <dbReference type="ARBA" id="ARBA00022741"/>
    </source>
</evidence>
<dbReference type="PROSITE" id="PS00455">
    <property type="entry name" value="AMP_BINDING"/>
    <property type="match status" value="1"/>
</dbReference>
<dbReference type="GeneTree" id="ENSGT00940000166050"/>
<evidence type="ECO:0000256" key="14">
    <source>
        <dbReference type="RuleBase" id="RU369030"/>
    </source>
</evidence>
<evidence type="ECO:0000256" key="9">
    <source>
        <dbReference type="ARBA" id="ARBA00024495"/>
    </source>
</evidence>
<evidence type="ECO:0000256" key="7">
    <source>
        <dbReference type="ARBA" id="ARBA00024469"/>
    </source>
</evidence>
<sequence length="669" mass="74504">MHFPEWLRSLRSSTGLKGSESEDLWSLLPSLPLSSSFSLLPSSVLGLGALASITAYWLVTRPRPMRPPCDLKAQSVAVNGDPSCRRSAILKDDTLLEFYYDDTRTAYDMFQRGLMISGDENWKPGQPYEWISYAEVAEQAQVLGSGLLAKGCQPNPEQFVGIYAQNRPEWIISELACYTYSMAVVPLYDTLGLEAMVHILNLGEKSFTLKYENENVSHGVKGEAFITSDIQTAYGYFPPQPQDLAVVCFTSGTTGKPKGAMITHGNIASNTSSVIKILEIQQDDVSISYLPLAHMFERMIQVVSMFCYGARVGFYQGDISLLMDDIKTLKPTFFPVVPRLLNRIYDKILGSVTSPFRRALLNYAVKRKQAELSSGVVRNNSLWDKLVFNKIQESLGGNLRFALTASAPISPAVLSFLRATLGCLIFEGYGQTECTAGCTFSMPGDCSTGHVGAPLPCAMVKVVDIPEMNYYAKNGAGEICIRGPSVFRGYLRDPEKTAEALDRDSWLHSGDVGQWLPNGTLRIIDRKKHIFKLAQGEYIAPEKIENVYMRCVPVLQVFVHGDSLQSYLIGIVVPDPEVFVDWAKDRGFVGSYEELCQNPDVKKAVLEDMNAVGREARLNSFEQVKDLYLHPEMFSVANGLLTPTLKSRRADIRRHFQEQISSMYSKKAY</sequence>
<dbReference type="GO" id="GO:0016020">
    <property type="term" value="C:membrane"/>
    <property type="evidence" value="ECO:0007669"/>
    <property type="project" value="TreeGrafter"/>
</dbReference>
<keyword evidence="2 14" id="KW-0436">Ligase</keyword>
<dbReference type="SUPFAM" id="SSF56801">
    <property type="entry name" value="Acetyl-CoA synthetase-like"/>
    <property type="match status" value="1"/>
</dbReference>
<evidence type="ECO:0000313" key="16">
    <source>
        <dbReference type="Ensembl" id="ENSACLP00000061635.1"/>
    </source>
</evidence>
<evidence type="ECO:0000256" key="5">
    <source>
        <dbReference type="ARBA" id="ARBA00022840"/>
    </source>
</evidence>
<reference evidence="16" key="2">
    <citation type="submission" date="2025-08" db="UniProtKB">
        <authorList>
            <consortium name="Ensembl"/>
        </authorList>
    </citation>
    <scope>IDENTIFICATION</scope>
</reference>
<comment type="similarity">
    <text evidence="1 14">Belongs to the ATP-dependent AMP-binding enzyme family.</text>
</comment>
<comment type="catalytic activity">
    <reaction evidence="8">
        <text>a long-chain fatty acid + ATP + CoA = a long-chain fatty acyl-CoA + AMP + diphosphate</text>
        <dbReference type="Rhea" id="RHEA:15421"/>
        <dbReference type="ChEBI" id="CHEBI:30616"/>
        <dbReference type="ChEBI" id="CHEBI:33019"/>
        <dbReference type="ChEBI" id="CHEBI:57287"/>
        <dbReference type="ChEBI" id="CHEBI:57560"/>
        <dbReference type="ChEBI" id="CHEBI:83139"/>
        <dbReference type="ChEBI" id="CHEBI:456215"/>
        <dbReference type="EC" id="6.2.1.3"/>
    </reaction>
    <physiologicalReaction direction="left-to-right" evidence="8">
        <dbReference type="Rhea" id="RHEA:15422"/>
    </physiologicalReaction>
</comment>
<keyword evidence="4 14" id="KW-0276">Fatty acid metabolism</keyword>
<evidence type="ECO:0000256" key="11">
    <source>
        <dbReference type="ARBA" id="ARBA00024548"/>
    </source>
</evidence>
<keyword evidence="5 14" id="KW-0067">ATP-binding</keyword>
<dbReference type="Ensembl" id="ENSACLT00000088804.1">
    <property type="protein sequence ID" value="ENSACLP00000061635.1"/>
    <property type="gene ID" value="ENSACLG00000008225.2"/>
</dbReference>
<dbReference type="GO" id="GO:0047676">
    <property type="term" value="F:arachidonate-CoA ligase activity"/>
    <property type="evidence" value="ECO:0007669"/>
    <property type="project" value="UniProtKB-EC"/>
</dbReference>